<name>A0AAN9QRA5_CANGL</name>
<protein>
    <submittedName>
        <fullName evidence="1">Uncharacterized protein</fullName>
    </submittedName>
</protein>
<sequence>MSVIGSYSWLGLKIRHRGPQIRNIVGTTQVPRCSASGPNEVRGVPSYMLSLTFIMAISPAWQAGVRHSDIFCSVRVATRHLMKAIMKTLYSVRAIVEEPTNAALVYNRIRNFKGDEDNNGEDYVELIFGKLRWDLKVHEKTSGALGYRCPGRLELN</sequence>
<gene>
    <name evidence="1" type="ORF">VNO77_15257</name>
</gene>
<dbReference type="EMBL" id="JAYMYQ010000003">
    <property type="protein sequence ID" value="KAK7344957.1"/>
    <property type="molecule type" value="Genomic_DNA"/>
</dbReference>
<organism evidence="1 2">
    <name type="scientific">Canavalia gladiata</name>
    <name type="common">Sword bean</name>
    <name type="synonym">Dolichos gladiatus</name>
    <dbReference type="NCBI Taxonomy" id="3824"/>
    <lineage>
        <taxon>Eukaryota</taxon>
        <taxon>Viridiplantae</taxon>
        <taxon>Streptophyta</taxon>
        <taxon>Embryophyta</taxon>
        <taxon>Tracheophyta</taxon>
        <taxon>Spermatophyta</taxon>
        <taxon>Magnoliopsida</taxon>
        <taxon>eudicotyledons</taxon>
        <taxon>Gunneridae</taxon>
        <taxon>Pentapetalae</taxon>
        <taxon>rosids</taxon>
        <taxon>fabids</taxon>
        <taxon>Fabales</taxon>
        <taxon>Fabaceae</taxon>
        <taxon>Papilionoideae</taxon>
        <taxon>50 kb inversion clade</taxon>
        <taxon>NPAAA clade</taxon>
        <taxon>indigoferoid/millettioid clade</taxon>
        <taxon>Phaseoleae</taxon>
        <taxon>Canavalia</taxon>
    </lineage>
</organism>
<dbReference type="AlphaFoldDB" id="A0AAN9QRA5"/>
<reference evidence="1 2" key="1">
    <citation type="submission" date="2024-01" db="EMBL/GenBank/DDBJ databases">
        <title>The genomes of 5 underutilized Papilionoideae crops provide insights into root nodulation and disease resistanc.</title>
        <authorList>
            <person name="Jiang F."/>
        </authorList>
    </citation>
    <scope>NUCLEOTIDE SEQUENCE [LARGE SCALE GENOMIC DNA]</scope>
    <source>
        <strain evidence="1">LVBAO_FW01</strain>
        <tissue evidence="1">Leaves</tissue>
    </source>
</reference>
<accession>A0AAN9QRA5</accession>
<comment type="caution">
    <text evidence="1">The sequence shown here is derived from an EMBL/GenBank/DDBJ whole genome shotgun (WGS) entry which is preliminary data.</text>
</comment>
<dbReference type="Proteomes" id="UP001367508">
    <property type="component" value="Unassembled WGS sequence"/>
</dbReference>
<keyword evidence="2" id="KW-1185">Reference proteome</keyword>
<proteinExistence type="predicted"/>
<evidence type="ECO:0000313" key="2">
    <source>
        <dbReference type="Proteomes" id="UP001367508"/>
    </source>
</evidence>
<evidence type="ECO:0000313" key="1">
    <source>
        <dbReference type="EMBL" id="KAK7344957.1"/>
    </source>
</evidence>